<organism evidence="1 2">
    <name type="scientific">Desulfatibacillum aliphaticivorans</name>
    <dbReference type="NCBI Taxonomy" id="218208"/>
    <lineage>
        <taxon>Bacteria</taxon>
        <taxon>Pseudomonadati</taxon>
        <taxon>Thermodesulfobacteriota</taxon>
        <taxon>Desulfobacteria</taxon>
        <taxon>Desulfobacterales</taxon>
        <taxon>Desulfatibacillaceae</taxon>
        <taxon>Desulfatibacillum</taxon>
    </lineage>
</organism>
<sequence>MITTEVKDISQTEHAEVEIYLDHEGLGLLLKELKILEAKGGHVHFMTPAWAGNELSEEKVGAENTLINHLCIILKQD</sequence>
<dbReference type="Pfam" id="PF15566">
    <property type="entry name" value="Imm32"/>
    <property type="match status" value="1"/>
</dbReference>
<protein>
    <submittedName>
        <fullName evidence="1">Uncharacterized protein</fullName>
    </submittedName>
</protein>
<gene>
    <name evidence="1" type="ordered locus">Dalk_2749</name>
</gene>
<dbReference type="RefSeq" id="WP_015947511.1">
    <property type="nucleotide sequence ID" value="NC_011768.1"/>
</dbReference>
<dbReference type="AlphaFoldDB" id="B8FKR9"/>
<dbReference type="Proteomes" id="UP000000739">
    <property type="component" value="Chromosome"/>
</dbReference>
<reference evidence="1 2" key="1">
    <citation type="journal article" date="2012" name="Environ. Microbiol.">
        <title>The genome sequence of Desulfatibacillum alkenivorans AK-01: a blueprint for anaerobic alkane oxidation.</title>
        <authorList>
            <person name="Callaghan A.V."/>
            <person name="Morris B.E."/>
            <person name="Pereira I.A."/>
            <person name="McInerney M.J."/>
            <person name="Austin R.N."/>
            <person name="Groves J.T."/>
            <person name="Kukor J.J."/>
            <person name="Suflita J.M."/>
            <person name="Young L.Y."/>
            <person name="Zylstra G.J."/>
            <person name="Wawrik B."/>
        </authorList>
    </citation>
    <scope>NUCLEOTIDE SEQUENCE [LARGE SCALE GENOMIC DNA]</scope>
    <source>
        <strain evidence="1 2">AK-01</strain>
    </source>
</reference>
<dbReference type="HOGENOM" id="CLU_2630393_0_0_7"/>
<keyword evidence="2" id="KW-1185">Reference proteome</keyword>
<name>B8FKR9_DESAL</name>
<dbReference type="EMBL" id="CP001322">
    <property type="protein sequence ID" value="ACL04441.1"/>
    <property type="molecule type" value="Genomic_DNA"/>
</dbReference>
<proteinExistence type="predicted"/>
<dbReference type="eggNOG" id="ENOG502ZSV2">
    <property type="taxonomic scope" value="Bacteria"/>
</dbReference>
<evidence type="ECO:0000313" key="2">
    <source>
        <dbReference type="Proteomes" id="UP000000739"/>
    </source>
</evidence>
<dbReference type="KEGG" id="dal:Dalk_2749"/>
<dbReference type="InterPro" id="IPR029083">
    <property type="entry name" value="Imm32"/>
</dbReference>
<accession>B8FKR9</accession>
<evidence type="ECO:0000313" key="1">
    <source>
        <dbReference type="EMBL" id="ACL04441.1"/>
    </source>
</evidence>